<evidence type="ECO:0000256" key="2">
    <source>
        <dbReference type="ARBA" id="ARBA00022737"/>
    </source>
</evidence>
<evidence type="ECO:0000313" key="5">
    <source>
        <dbReference type="EMBL" id="CUN51371.1"/>
    </source>
</evidence>
<dbReference type="Proteomes" id="UP000095517">
    <property type="component" value="Unassembled WGS sequence"/>
</dbReference>
<feature type="domain" description="DUF4458" evidence="4">
    <location>
        <begin position="160"/>
        <end position="278"/>
    </location>
</feature>
<protein>
    <submittedName>
        <fullName evidence="5">Leucine Rich repeats (2 copies)</fullName>
    </submittedName>
</protein>
<dbReference type="EMBL" id="CYZH01000002">
    <property type="protein sequence ID" value="CUN51371.1"/>
    <property type="molecule type" value="Genomic_DNA"/>
</dbReference>
<dbReference type="STRING" id="338188.ERS852397_00343"/>
<dbReference type="Gene3D" id="3.80.10.10">
    <property type="entry name" value="Ribonuclease Inhibitor"/>
    <property type="match status" value="1"/>
</dbReference>
<dbReference type="SUPFAM" id="SSF52058">
    <property type="entry name" value="L domain-like"/>
    <property type="match status" value="2"/>
</dbReference>
<keyword evidence="2" id="KW-0677">Repeat</keyword>
<proteinExistence type="predicted"/>
<evidence type="ECO:0000313" key="6">
    <source>
        <dbReference type="Proteomes" id="UP000095517"/>
    </source>
</evidence>
<evidence type="ECO:0000256" key="3">
    <source>
        <dbReference type="SAM" id="SignalP"/>
    </source>
</evidence>
<feature type="signal peptide" evidence="3">
    <location>
        <begin position="1"/>
        <end position="25"/>
    </location>
</feature>
<dbReference type="AlphaFoldDB" id="A0A173XHS4"/>
<dbReference type="RefSeq" id="WP_022275997.1">
    <property type="nucleotide sequence ID" value="NZ_CABIXA010000002.1"/>
</dbReference>
<feature type="chain" id="PRO_5008015425" evidence="3">
    <location>
        <begin position="26"/>
        <end position="875"/>
    </location>
</feature>
<dbReference type="InterPro" id="IPR041403">
    <property type="entry name" value="DUF4458_prot_LRR"/>
</dbReference>
<reference evidence="5 6" key="1">
    <citation type="submission" date="2015-09" db="EMBL/GenBank/DDBJ databases">
        <authorList>
            <consortium name="Pathogen Informatics"/>
        </authorList>
    </citation>
    <scope>NUCLEOTIDE SEQUENCE [LARGE SCALE GENOMIC DNA]</scope>
    <source>
        <strain evidence="5 6">2789STDY5608840</strain>
    </source>
</reference>
<evidence type="ECO:0000259" key="4">
    <source>
        <dbReference type="Pfam" id="PF14660"/>
    </source>
</evidence>
<sequence>MKLKSFFSKLNIVTVIALLCTVAITGCSDDNEEMQVGNGYVQFKLYKSIEDGEESATRSTTDKLDFLNDAKKMQVVLLHNNTTITQSVPLNAYNDQLAEYGLRSDKLELFPGDYKLIGYYLFNKVEEKIFSGEPAEPTTFTIQTGGLIVQDIYVKAVNSGLVKFKLVKDFYEGTSENTRAGGNGGGKTYLFSEIAKVDIKVRNRYTQQDSTFTNLKVKYKEGFDGTEAGSPGMAVGVIDTLVTLEAGEYEVISYTTYNKTSKIPLESTASLKENSFIIKEGEETHAEVPVKTNRLAADIQDYYALKAIWEALGGKNWSFNGEGYPRGTNWDFNKEEDMWGNQPGVAVNSEGRVTALNIGDFNPKGVVPKELGLLTELTVLTLGSHNDKIGSISPQMKYGAEAATTYLEETRNDYYNKFLKKSPYANFSATLQPDFKVEDLKKNKTKETNIMPTDVQPGDYTNGITGFEDGDNIFKNLTKLRQFYIANGEISSLPSSMKYLEECRDVEIYNCQKMTEFPEELNELKNLEALNLAMNPQFSSEELLDGLKSLATSDAGKSIQILYLGYNNLTEIPKEFAEMKKLSKLDCVHNKIKTLYPMGADIDLTQLTMDYNEIEEIPDNFSGINNIETYSFSHNKLKVLPDMFDASSIYVMSSVNFSYNEIASIENDGNGYKGINASTIDLSYNKLTKFPGAIIQAGSPVSSLTLAGNQISEFPKGASKGPRANMLNTLDLTFNCLTELPEDFSTNFYYIVQMDLSYNRFNKFPFEALYIQTLRSIAVRHQRDADGYRCMKEWPTNVATCPVLQRLFLGGNDIGEVPETEEISYRIYILDISDNPEIVINVSAVCPYITAGMYTLIYDSWQNIRGCPALKLENK</sequence>
<dbReference type="InterPro" id="IPR038711">
    <property type="entry name" value="LRR_N_sf"/>
</dbReference>
<dbReference type="Gene3D" id="2.60.40.3540">
    <property type="entry name" value="Domain of unknown function DUF4458"/>
    <property type="match status" value="2"/>
</dbReference>
<dbReference type="Pfam" id="PF18805">
    <property type="entry name" value="LRR_10"/>
    <property type="match status" value="1"/>
</dbReference>
<dbReference type="PROSITE" id="PS51257">
    <property type="entry name" value="PROKAR_LIPOPROTEIN"/>
    <property type="match status" value="1"/>
</dbReference>
<dbReference type="InterPro" id="IPR050333">
    <property type="entry name" value="SLRP"/>
</dbReference>
<feature type="domain" description="DUF4458" evidence="4">
    <location>
        <begin position="39"/>
        <end position="146"/>
    </location>
</feature>
<dbReference type="PANTHER" id="PTHR45712">
    <property type="entry name" value="AGAP008170-PA"/>
    <property type="match status" value="1"/>
</dbReference>
<dbReference type="InterPro" id="IPR027899">
    <property type="entry name" value="DUF4458"/>
</dbReference>
<organism evidence="5 6">
    <name type="scientific">Bacteroides finegoldii</name>
    <dbReference type="NCBI Taxonomy" id="338188"/>
    <lineage>
        <taxon>Bacteria</taxon>
        <taxon>Pseudomonadati</taxon>
        <taxon>Bacteroidota</taxon>
        <taxon>Bacteroidia</taxon>
        <taxon>Bacteroidales</taxon>
        <taxon>Bacteroidaceae</taxon>
        <taxon>Bacteroides</taxon>
    </lineage>
</organism>
<dbReference type="InterPro" id="IPR032675">
    <property type="entry name" value="LRR_dom_sf"/>
</dbReference>
<keyword evidence="1" id="KW-0433">Leucine-rich repeat</keyword>
<evidence type="ECO:0000256" key="1">
    <source>
        <dbReference type="ARBA" id="ARBA00022614"/>
    </source>
</evidence>
<gene>
    <name evidence="5" type="ORF">ERS852397_00343</name>
</gene>
<name>A0A173XHS4_9BACE</name>
<dbReference type="PANTHER" id="PTHR45712:SF22">
    <property type="entry name" value="INSULIN-LIKE GROWTH FACTOR-BINDING PROTEIN COMPLEX ACID LABILE SUBUNIT"/>
    <property type="match status" value="1"/>
</dbReference>
<accession>A0A173XHS4</accession>
<keyword evidence="3" id="KW-0732">Signal</keyword>
<dbReference type="Pfam" id="PF14660">
    <property type="entry name" value="DUF4458"/>
    <property type="match status" value="2"/>
</dbReference>